<dbReference type="SUPFAM" id="SSF63411">
    <property type="entry name" value="LuxS/MPP-like metallohydrolase"/>
    <property type="match status" value="1"/>
</dbReference>
<comment type="subcellular location">
    <subcellularLocation>
        <location evidence="1">Membrane</location>
        <topology evidence="1">Single-pass type I membrane protein</topology>
    </subcellularLocation>
</comment>
<keyword evidence="2" id="KW-0677">Repeat</keyword>
<evidence type="ECO:0000259" key="9">
    <source>
        <dbReference type="PROSITE" id="PS50853"/>
    </source>
</evidence>
<evidence type="ECO:0000313" key="11">
    <source>
        <dbReference type="Proteomes" id="UP000663845"/>
    </source>
</evidence>
<keyword evidence="3 7" id="KW-0472">Membrane</keyword>
<evidence type="ECO:0000256" key="7">
    <source>
        <dbReference type="SAM" id="Phobius"/>
    </source>
</evidence>
<dbReference type="SUPFAM" id="SSF48726">
    <property type="entry name" value="Immunoglobulin"/>
    <property type="match status" value="4"/>
</dbReference>
<dbReference type="PANTHER" id="PTHR11640">
    <property type="entry name" value="NEPHRIN"/>
    <property type="match status" value="1"/>
</dbReference>
<dbReference type="InterPro" id="IPR003961">
    <property type="entry name" value="FN3_dom"/>
</dbReference>
<sequence length="879" mass="100580">MISVYILIIFVICLITIIDNKLIIKPSESIILRDQFKPFVALCTGQENIRVVSWQSPLQINIEENSNARITIERKSFGLRLRIRNLTENEQGTWTCLGFDEDNQSFSKTIQINIKIPITFVSEPIQYAELNSAVLIKCYVISNPSAEISWFKGEDKLNILSSNYEQKNNGLKINRVSLRDNDTFWCQADVSETGESKDYQIQVILAQAITSTKITCMTPCAVEKRTATLICEANGVPQPQYSWFYGQDGPFTINGVSKFIIRGNRLIINYVDETDNGRYSCHAFNDYDKKGQKIGYILNVIIPLSLAPISQIQISLDENSPSQRITFSCRVQRGSTTNLSLEWFYANNTLVQPINGLSIDSTQLTTHHLIELNFDPIRREHHGNYTCLGKNLGDSTSTIAHLIVQYKPVLIEPKMNYVYSVLNYPGKEFIFLKNIRILLSSTVIMKCRFDSYPPPVIQWRKFVEEYNDNEIILNNNDLQVIDISFEQIESTIYETQLIYKPLEEEDFRFKFQCQADNSRIEKHLITLRRAELPREARITKIKPNSTSIELNVQPPTEFGGLPLLNYIVKYEEINIPNSVKTLSFPVLSNNSQLIQIESLQVSSLYRIEIAVESSAGQSVYSIPVQAKTFDGNIPQFNLTMMSCFNNNFYLIKWFIEYDGGSNISKIELFYAKRRSINKIEKWSKPILIESHLTEYELKELKSKTNYLIIVRLFNKAGYGERMIEKTIVCKMYDPQQASIWVIIGIITIIIIGTISIFIIFIVNRILCESIESEKQLLSVDSTIVRIVDDIKKSDSDSWNYRGLELSNEMLVVLISHPNIDKAATALDVSVGNLADSRDVPGTAHYLSDVIIPLHRVFYYKHVAYKVTPLGYRATTSLPK</sequence>
<dbReference type="Pfam" id="PF13927">
    <property type="entry name" value="Ig_3"/>
    <property type="match status" value="1"/>
</dbReference>
<dbReference type="Pfam" id="PF00047">
    <property type="entry name" value="ig"/>
    <property type="match status" value="1"/>
</dbReference>
<keyword evidence="4" id="KW-1015">Disulfide bond</keyword>
<dbReference type="InterPro" id="IPR013783">
    <property type="entry name" value="Ig-like_fold"/>
</dbReference>
<feature type="domain" description="Fibronectin type-III" evidence="9">
    <location>
        <begin position="634"/>
        <end position="732"/>
    </location>
</feature>
<keyword evidence="7" id="KW-0812">Transmembrane</keyword>
<dbReference type="SUPFAM" id="SSF49265">
    <property type="entry name" value="Fibronectin type III"/>
    <property type="match status" value="1"/>
</dbReference>
<keyword evidence="7" id="KW-1133">Transmembrane helix</keyword>
<name>A0A814KNV3_9BILA</name>
<reference evidence="10" key="1">
    <citation type="submission" date="2021-02" db="EMBL/GenBank/DDBJ databases">
        <authorList>
            <person name="Nowell W R."/>
        </authorList>
    </citation>
    <scope>NUCLEOTIDE SEQUENCE</scope>
</reference>
<dbReference type="Proteomes" id="UP000663845">
    <property type="component" value="Unassembled WGS sequence"/>
</dbReference>
<dbReference type="CDD" id="cd00063">
    <property type="entry name" value="FN3"/>
    <property type="match status" value="1"/>
</dbReference>
<dbReference type="InterPro" id="IPR013098">
    <property type="entry name" value="Ig_I-set"/>
</dbReference>
<dbReference type="AlphaFoldDB" id="A0A814KNV3"/>
<dbReference type="Gene3D" id="2.60.40.10">
    <property type="entry name" value="Immunoglobulins"/>
    <property type="match status" value="6"/>
</dbReference>
<feature type="domain" description="Ig-like" evidence="8">
    <location>
        <begin position="223"/>
        <end position="299"/>
    </location>
</feature>
<dbReference type="InterPro" id="IPR036116">
    <property type="entry name" value="FN3_sf"/>
</dbReference>
<dbReference type="InterPro" id="IPR036179">
    <property type="entry name" value="Ig-like_dom_sf"/>
</dbReference>
<dbReference type="SMART" id="SM00409">
    <property type="entry name" value="IG"/>
    <property type="match status" value="5"/>
</dbReference>
<dbReference type="SMART" id="SM00408">
    <property type="entry name" value="IGc2"/>
    <property type="match status" value="3"/>
</dbReference>
<evidence type="ECO:0000259" key="8">
    <source>
        <dbReference type="PROSITE" id="PS50835"/>
    </source>
</evidence>
<dbReference type="CDD" id="cd00096">
    <property type="entry name" value="Ig"/>
    <property type="match status" value="3"/>
</dbReference>
<evidence type="ECO:0000313" key="10">
    <source>
        <dbReference type="EMBL" id="CAF1053509.1"/>
    </source>
</evidence>
<evidence type="ECO:0000256" key="2">
    <source>
        <dbReference type="ARBA" id="ARBA00022737"/>
    </source>
</evidence>
<protein>
    <submittedName>
        <fullName evidence="10">Uncharacterized protein</fullName>
    </submittedName>
</protein>
<dbReference type="GO" id="GO:0098609">
    <property type="term" value="P:cell-cell adhesion"/>
    <property type="evidence" value="ECO:0007669"/>
    <property type="project" value="TreeGrafter"/>
</dbReference>
<dbReference type="GO" id="GO:0005886">
    <property type="term" value="C:plasma membrane"/>
    <property type="evidence" value="ECO:0007669"/>
    <property type="project" value="TreeGrafter"/>
</dbReference>
<accession>A0A814KNV3</accession>
<evidence type="ECO:0000256" key="1">
    <source>
        <dbReference type="ARBA" id="ARBA00004479"/>
    </source>
</evidence>
<dbReference type="GO" id="GO:0005911">
    <property type="term" value="C:cell-cell junction"/>
    <property type="evidence" value="ECO:0007669"/>
    <property type="project" value="TreeGrafter"/>
</dbReference>
<feature type="transmembrane region" description="Helical" evidence="7">
    <location>
        <begin position="6"/>
        <end position="24"/>
    </location>
</feature>
<evidence type="ECO:0000256" key="6">
    <source>
        <dbReference type="ARBA" id="ARBA00023319"/>
    </source>
</evidence>
<feature type="domain" description="Fibronectin type-III" evidence="9">
    <location>
        <begin position="532"/>
        <end position="631"/>
    </location>
</feature>
<gene>
    <name evidence="10" type="ORF">JYZ213_LOCUS18814</name>
</gene>
<dbReference type="Pfam" id="PF07679">
    <property type="entry name" value="I-set"/>
    <property type="match status" value="1"/>
</dbReference>
<dbReference type="EMBL" id="CAJNOG010000186">
    <property type="protein sequence ID" value="CAF1053509.1"/>
    <property type="molecule type" value="Genomic_DNA"/>
</dbReference>
<dbReference type="InterPro" id="IPR051275">
    <property type="entry name" value="Cell_adhesion_signaling"/>
</dbReference>
<dbReference type="InterPro" id="IPR003599">
    <property type="entry name" value="Ig_sub"/>
</dbReference>
<dbReference type="GO" id="GO:0046872">
    <property type="term" value="F:metal ion binding"/>
    <property type="evidence" value="ECO:0007669"/>
    <property type="project" value="InterPro"/>
</dbReference>
<dbReference type="GO" id="GO:0050839">
    <property type="term" value="F:cell adhesion molecule binding"/>
    <property type="evidence" value="ECO:0007669"/>
    <property type="project" value="TreeGrafter"/>
</dbReference>
<dbReference type="PROSITE" id="PS50835">
    <property type="entry name" value="IG_LIKE"/>
    <property type="match status" value="3"/>
</dbReference>
<comment type="caution">
    <text evidence="10">The sequence shown here is derived from an EMBL/GenBank/DDBJ whole genome shotgun (WGS) entry which is preliminary data.</text>
</comment>
<organism evidence="10 11">
    <name type="scientific">Adineta steineri</name>
    <dbReference type="NCBI Taxonomy" id="433720"/>
    <lineage>
        <taxon>Eukaryota</taxon>
        <taxon>Metazoa</taxon>
        <taxon>Spiralia</taxon>
        <taxon>Gnathifera</taxon>
        <taxon>Rotifera</taxon>
        <taxon>Eurotatoria</taxon>
        <taxon>Bdelloidea</taxon>
        <taxon>Adinetida</taxon>
        <taxon>Adinetidae</taxon>
        <taxon>Adineta</taxon>
    </lineage>
</organism>
<dbReference type="PROSITE" id="PS50853">
    <property type="entry name" value="FN3"/>
    <property type="match status" value="2"/>
</dbReference>
<keyword evidence="6" id="KW-0393">Immunoglobulin domain</keyword>
<evidence type="ECO:0000256" key="5">
    <source>
        <dbReference type="ARBA" id="ARBA00023180"/>
    </source>
</evidence>
<dbReference type="PANTHER" id="PTHR11640:SF31">
    <property type="entry name" value="IRREGULAR CHIASM C-ROUGHEST PROTEIN-RELATED"/>
    <property type="match status" value="1"/>
</dbReference>
<feature type="domain" description="Ig-like" evidence="8">
    <location>
        <begin position="308"/>
        <end position="400"/>
    </location>
</feature>
<dbReference type="InterPro" id="IPR011249">
    <property type="entry name" value="Metalloenz_LuxS/M16"/>
</dbReference>
<dbReference type="InterPro" id="IPR007110">
    <property type="entry name" value="Ig-like_dom"/>
</dbReference>
<feature type="transmembrane region" description="Helical" evidence="7">
    <location>
        <begin position="739"/>
        <end position="762"/>
    </location>
</feature>
<evidence type="ECO:0000256" key="3">
    <source>
        <dbReference type="ARBA" id="ARBA00023136"/>
    </source>
</evidence>
<dbReference type="InterPro" id="IPR003598">
    <property type="entry name" value="Ig_sub2"/>
</dbReference>
<dbReference type="Gene3D" id="3.30.830.10">
    <property type="entry name" value="Metalloenzyme, LuxS/M16 peptidase-like"/>
    <property type="match status" value="1"/>
</dbReference>
<evidence type="ECO:0000256" key="4">
    <source>
        <dbReference type="ARBA" id="ARBA00023157"/>
    </source>
</evidence>
<dbReference type="InterPro" id="IPR013151">
    <property type="entry name" value="Immunoglobulin_dom"/>
</dbReference>
<feature type="domain" description="Ig-like" evidence="8">
    <location>
        <begin position="117"/>
        <end position="202"/>
    </location>
</feature>
<keyword evidence="5" id="KW-0325">Glycoprotein</keyword>
<proteinExistence type="predicted"/>